<organism evidence="1 2">
    <name type="scientific">Maribacter phage Molly_1</name>
    <dbReference type="NCBI Taxonomy" id="2745685"/>
    <lineage>
        <taxon>Viruses</taxon>
        <taxon>Duplodnaviria</taxon>
        <taxon>Heunggongvirae</taxon>
        <taxon>Uroviricota</taxon>
        <taxon>Caudoviricetes</taxon>
        <taxon>Molycolviridae</taxon>
        <taxon>Mollyvirus</taxon>
        <taxon>Mollyvirus molly</taxon>
    </lineage>
</organism>
<dbReference type="EMBL" id="MT732451">
    <property type="protein sequence ID" value="QQO97435.1"/>
    <property type="molecule type" value="Genomic_DNA"/>
</dbReference>
<gene>
    <name evidence="1" type="ORF">Molly1_141</name>
</gene>
<name>A0A8E4UYA7_9CAUD</name>
<proteinExistence type="predicted"/>
<dbReference type="Proteomes" id="UP000693768">
    <property type="component" value="Segment"/>
</dbReference>
<reference evidence="1" key="1">
    <citation type="submission" date="2020-07" db="EMBL/GenBank/DDBJ databases">
        <title>Highly diverse flavobacterial phages as mortality factor during North Sea spring blooms.</title>
        <authorList>
            <person name="Bartlau N."/>
            <person name="Wichels A."/>
            <person name="Krohne G."/>
            <person name="Adriaenssens E.M."/>
            <person name="Heins A."/>
            <person name="Fuchs B.M."/>
            <person name="Amann R."/>
            <person name="Moraru C."/>
        </authorList>
    </citation>
    <scope>NUCLEOTIDE SEQUENCE</scope>
</reference>
<evidence type="ECO:0000313" key="2">
    <source>
        <dbReference type="Proteomes" id="UP000693768"/>
    </source>
</evidence>
<sequence length="70" mass="7812">MAHKLKYVSCSCCDHTLIGKHADNIESYVCPACVYTGCGAEYKFEEITLEEYLKKTGLDELVTINSSDND</sequence>
<keyword evidence="2" id="KW-1185">Reference proteome</keyword>
<protein>
    <submittedName>
        <fullName evidence="1">Uncharacterized protein</fullName>
    </submittedName>
</protein>
<evidence type="ECO:0000313" key="1">
    <source>
        <dbReference type="EMBL" id="QQO97435.1"/>
    </source>
</evidence>
<accession>A0A8E4UYA7</accession>